<dbReference type="EMBL" id="ALWB01000049">
    <property type="protein sequence ID" value="ELS33297.1"/>
    <property type="molecule type" value="Genomic_DNA"/>
</dbReference>
<evidence type="ECO:0000313" key="2">
    <source>
        <dbReference type="Proteomes" id="UP000011201"/>
    </source>
</evidence>
<dbReference type="AlphaFoldDB" id="L8MZA9"/>
<reference evidence="1 2" key="1">
    <citation type="journal article" date="2013" name="Proc. Natl. Acad. Sci. U.S.A.">
        <title>Improving the coverage of the cyanobacterial phylum using diversity-driven genome sequencing.</title>
        <authorList>
            <person name="Shih P.M."/>
            <person name="Wu D."/>
            <person name="Latifi A."/>
            <person name="Axen S.D."/>
            <person name="Fewer D.P."/>
            <person name="Talla E."/>
            <person name="Calteau A."/>
            <person name="Cai F."/>
            <person name="Tandeau de Marsac N."/>
            <person name="Rippka R."/>
            <person name="Herdman M."/>
            <person name="Sivonen K."/>
            <person name="Coursin T."/>
            <person name="Laurent T."/>
            <person name="Goodwin L."/>
            <person name="Nolan M."/>
            <person name="Davenport K.W."/>
            <person name="Han C.S."/>
            <person name="Rubin E.M."/>
            <person name="Eisen J.A."/>
            <person name="Woyke T."/>
            <person name="Gugger M."/>
            <person name="Kerfeld C.A."/>
        </authorList>
    </citation>
    <scope>NUCLEOTIDE SEQUENCE [LARGE SCALE GENOMIC DNA]</scope>
    <source>
        <strain evidence="1 2">PCC 7429</strain>
    </source>
</reference>
<gene>
    <name evidence="1" type="ORF">Pse7429DRAFT_1533</name>
</gene>
<dbReference type="Proteomes" id="UP000011201">
    <property type="component" value="Unassembled WGS sequence"/>
</dbReference>
<name>L8MZA9_9CYAN</name>
<accession>L8MZA9</accession>
<dbReference type="PATRIC" id="fig|927668.3.peg.1795"/>
<evidence type="ECO:0000313" key="1">
    <source>
        <dbReference type="EMBL" id="ELS33297.1"/>
    </source>
</evidence>
<comment type="caution">
    <text evidence="1">The sequence shown here is derived from an EMBL/GenBank/DDBJ whole genome shotgun (WGS) entry which is preliminary data.</text>
</comment>
<keyword evidence="2" id="KW-1185">Reference proteome</keyword>
<sequence>MQILQHINASNYQLAYIFSDIFLNKQLLFFIVLGIGMTNIRLETTARLYLSRK</sequence>
<protein>
    <submittedName>
        <fullName evidence="1">Uncharacterized protein</fullName>
    </submittedName>
</protein>
<proteinExistence type="predicted"/>
<organism evidence="1 2">
    <name type="scientific">Pseudanabaena biceps PCC 7429</name>
    <dbReference type="NCBI Taxonomy" id="927668"/>
    <lineage>
        <taxon>Bacteria</taxon>
        <taxon>Bacillati</taxon>
        <taxon>Cyanobacteriota</taxon>
        <taxon>Cyanophyceae</taxon>
        <taxon>Pseudanabaenales</taxon>
        <taxon>Pseudanabaenaceae</taxon>
        <taxon>Pseudanabaena</taxon>
    </lineage>
</organism>